<dbReference type="GO" id="GO:0008017">
    <property type="term" value="F:microtubule binding"/>
    <property type="evidence" value="ECO:0007669"/>
    <property type="project" value="TreeGrafter"/>
</dbReference>
<dbReference type="EMBL" id="AFYH01184401">
    <property type="status" value="NOT_ANNOTATED_CDS"/>
    <property type="molecule type" value="Genomic_DNA"/>
</dbReference>
<dbReference type="GO" id="GO:1902412">
    <property type="term" value="P:regulation of mitotic cytokinesis"/>
    <property type="evidence" value="ECO:0007669"/>
    <property type="project" value="TreeGrafter"/>
</dbReference>
<dbReference type="eggNOG" id="ENOG502R2PC">
    <property type="taxonomic scope" value="Eukaryota"/>
</dbReference>
<dbReference type="EMBL" id="AFYH01184393">
    <property type="status" value="NOT_ANNOTATED_CDS"/>
    <property type="molecule type" value="Genomic_DNA"/>
</dbReference>
<reference evidence="3" key="1">
    <citation type="submission" date="2011-08" db="EMBL/GenBank/DDBJ databases">
        <title>The draft genome of Latimeria chalumnae.</title>
        <authorList>
            <person name="Di Palma F."/>
            <person name="Alfoldi J."/>
            <person name="Johnson J."/>
            <person name="Berlin A."/>
            <person name="Gnerre S."/>
            <person name="Jaffe D."/>
            <person name="MacCallum I."/>
            <person name="Young S."/>
            <person name="Walker B.J."/>
            <person name="Lander E."/>
            <person name="Lindblad-Toh K."/>
        </authorList>
    </citation>
    <scope>NUCLEOTIDE SEQUENCE [LARGE SCALE GENOMIC DNA]</scope>
    <source>
        <strain evidence="3">Wild caught</strain>
    </source>
</reference>
<reference evidence="2" key="2">
    <citation type="submission" date="2025-08" db="UniProtKB">
        <authorList>
            <consortium name="Ensembl"/>
        </authorList>
    </citation>
    <scope>IDENTIFICATION</scope>
</reference>
<feature type="compositionally biased region" description="Basic and acidic residues" evidence="1">
    <location>
        <begin position="254"/>
        <end position="267"/>
    </location>
</feature>
<evidence type="ECO:0000256" key="1">
    <source>
        <dbReference type="SAM" id="MobiDB-lite"/>
    </source>
</evidence>
<feature type="compositionally biased region" description="Basic and acidic residues" evidence="1">
    <location>
        <begin position="46"/>
        <end position="62"/>
    </location>
</feature>
<dbReference type="OMA" id="YENWLVR"/>
<feature type="region of interest" description="Disordered" evidence="1">
    <location>
        <begin position="443"/>
        <end position="466"/>
    </location>
</feature>
<dbReference type="PANTHER" id="PTHR14739">
    <property type="entry name" value="MICROTUBULE-ASSOCIATED PROTEIN 9"/>
    <property type="match status" value="1"/>
</dbReference>
<dbReference type="EMBL" id="AFYH01184394">
    <property type="status" value="NOT_ANNOTATED_CDS"/>
    <property type="molecule type" value="Genomic_DNA"/>
</dbReference>
<feature type="compositionally biased region" description="Basic and acidic residues" evidence="1">
    <location>
        <begin position="443"/>
        <end position="465"/>
    </location>
</feature>
<evidence type="ECO:0000313" key="2">
    <source>
        <dbReference type="Ensembl" id="ENSLACP00000023294.1"/>
    </source>
</evidence>
<feature type="compositionally biased region" description="Low complexity" evidence="1">
    <location>
        <begin position="282"/>
        <end position="292"/>
    </location>
</feature>
<dbReference type="GO" id="GO:0090307">
    <property type="term" value="P:mitotic spindle assembly"/>
    <property type="evidence" value="ECO:0007669"/>
    <property type="project" value="TreeGrafter"/>
</dbReference>
<dbReference type="AlphaFoldDB" id="M3XKN8"/>
<sequence length="555" mass="64297">MLKEEQHFESSRKNGHWDPPSLLKSNFQEQMEEAATDQAEKPPLPHPRERTLRSTSAADEKLNSPTAIESPKPKPRQRSALKKSSALEDDDGGKWEEKSSSDRPASALSRASSGRSSRVSFSEGAMQSESLATEGSKPTSPLTRTLSSRVSRHPSLSVEDRLSELALSESREGSLTKEWELIEDESNASKFKTSDRKSPTDEELITAAGNETSEPVKSVDANEESLAPVSPKPKQSAEQLIDAAIMTVTQENASELKNKEEEERKNTEQSQNDRNSLRSRPLSSQTQSLKKSSVGKSPRPNTAEPRYLGTLKVLDCKPPQELIYNLEAADTIRASIYQEWLEKKNCTLSKQLKKQRLELQMKKEKKEKEEKNKKEDAKAAFEAWLSKKEESLKEVIEMKQEEKQKKMKEAKEEEEQKELAKKAAFEKWKHEKDKYLKEKLRREKEAEVAKKRKEEEERNEKKRENTSACIIWNEKKEDLLKHKIKEERQERKKQKEIKAEKEWKEKEALEMYEKWMEKKERQEKREKREKRMKAILQDESPPPWSPPNRTVPYRK</sequence>
<dbReference type="EMBL" id="AFYH01184400">
    <property type="status" value="NOT_ANNOTATED_CDS"/>
    <property type="molecule type" value="Genomic_DNA"/>
</dbReference>
<organism evidence="2 3">
    <name type="scientific">Latimeria chalumnae</name>
    <name type="common">Coelacanth</name>
    <dbReference type="NCBI Taxonomy" id="7897"/>
    <lineage>
        <taxon>Eukaryota</taxon>
        <taxon>Metazoa</taxon>
        <taxon>Chordata</taxon>
        <taxon>Craniata</taxon>
        <taxon>Vertebrata</taxon>
        <taxon>Euteleostomi</taxon>
        <taxon>Coelacanthiformes</taxon>
        <taxon>Coelacanthidae</taxon>
        <taxon>Latimeria</taxon>
    </lineage>
</organism>
<dbReference type="EMBL" id="AFYH01184398">
    <property type="status" value="NOT_ANNOTATED_CDS"/>
    <property type="molecule type" value="Genomic_DNA"/>
</dbReference>
<dbReference type="GeneTree" id="ENSGT00940000170818"/>
<dbReference type="Bgee" id="ENSLACG00000022574">
    <property type="expression patterns" value="Expressed in pharyngeal gill and 1 other cell type or tissue"/>
</dbReference>
<protein>
    <submittedName>
        <fullName evidence="2">Microtubule associated protein 9</fullName>
    </submittedName>
</protein>
<keyword evidence="3" id="KW-1185">Reference proteome</keyword>
<dbReference type="EMBL" id="AFYH01184402">
    <property type="status" value="NOT_ANNOTATED_CDS"/>
    <property type="molecule type" value="Genomic_DNA"/>
</dbReference>
<proteinExistence type="predicted"/>
<gene>
    <name evidence="2" type="primary">MAP9</name>
</gene>
<feature type="region of interest" description="Disordered" evidence="1">
    <location>
        <begin position="1"/>
        <end position="311"/>
    </location>
</feature>
<dbReference type="GO" id="GO:0000281">
    <property type="term" value="P:mitotic cytokinesis"/>
    <property type="evidence" value="ECO:0007669"/>
    <property type="project" value="InterPro"/>
</dbReference>
<feature type="region of interest" description="Disordered" evidence="1">
    <location>
        <begin position="517"/>
        <end position="555"/>
    </location>
</feature>
<feature type="compositionally biased region" description="Basic and acidic residues" evidence="1">
    <location>
        <begin position="158"/>
        <end position="180"/>
    </location>
</feature>
<dbReference type="EMBL" id="AFYH01184397">
    <property type="status" value="NOT_ANNOTATED_CDS"/>
    <property type="molecule type" value="Genomic_DNA"/>
</dbReference>
<dbReference type="EMBL" id="AFYH01184396">
    <property type="status" value="NOT_ANNOTATED_CDS"/>
    <property type="molecule type" value="Genomic_DNA"/>
</dbReference>
<dbReference type="EMBL" id="AFYH01184395">
    <property type="status" value="NOT_ANNOTATED_CDS"/>
    <property type="molecule type" value="Genomic_DNA"/>
</dbReference>
<dbReference type="HOGENOM" id="CLU_030160_0_0_1"/>
<reference evidence="2" key="3">
    <citation type="submission" date="2025-09" db="UniProtKB">
        <authorList>
            <consortium name="Ensembl"/>
        </authorList>
    </citation>
    <scope>IDENTIFICATION</scope>
</reference>
<feature type="compositionally biased region" description="Basic and acidic residues" evidence="1">
    <location>
        <begin position="1"/>
        <end position="16"/>
    </location>
</feature>
<dbReference type="Ensembl" id="ENSLACT00000026690.1">
    <property type="protein sequence ID" value="ENSLACP00000023294.1"/>
    <property type="gene ID" value="ENSLACG00000022574.1"/>
</dbReference>
<dbReference type="InterPro" id="IPR026106">
    <property type="entry name" value="MAP9"/>
</dbReference>
<dbReference type="InParanoid" id="M3XKN8"/>
<feature type="compositionally biased region" description="Polar residues" evidence="1">
    <location>
        <begin position="125"/>
        <end position="149"/>
    </location>
</feature>
<feature type="compositionally biased region" description="Basic and acidic residues" evidence="1">
    <location>
        <begin position="92"/>
        <end position="101"/>
    </location>
</feature>
<accession>M3XKN8</accession>
<evidence type="ECO:0000313" key="3">
    <source>
        <dbReference type="Proteomes" id="UP000008672"/>
    </source>
</evidence>
<dbReference type="GO" id="GO:0000235">
    <property type="term" value="C:astral microtubule"/>
    <property type="evidence" value="ECO:0007669"/>
    <property type="project" value="TreeGrafter"/>
</dbReference>
<feature type="compositionally biased region" description="Basic and acidic residues" evidence="1">
    <location>
        <begin position="517"/>
        <end position="526"/>
    </location>
</feature>
<dbReference type="EMBL" id="AFYH01184399">
    <property type="status" value="NOT_ANNOTATED_CDS"/>
    <property type="molecule type" value="Genomic_DNA"/>
</dbReference>
<name>M3XKN8_LATCH</name>
<feature type="compositionally biased region" description="Low complexity" evidence="1">
    <location>
        <begin position="102"/>
        <end position="122"/>
    </location>
</feature>
<dbReference type="Proteomes" id="UP000008672">
    <property type="component" value="Unassembled WGS sequence"/>
</dbReference>
<dbReference type="PANTHER" id="PTHR14739:SF9">
    <property type="entry name" value="MICROTUBULE-ASSOCIATED PROTEIN 9"/>
    <property type="match status" value="1"/>
</dbReference>